<keyword evidence="2" id="KW-0132">Cell division</keyword>
<dbReference type="Proteomes" id="UP000000267">
    <property type="component" value="Unassembled WGS sequence"/>
</dbReference>
<evidence type="ECO:0000256" key="3">
    <source>
        <dbReference type="ARBA" id="ARBA00022776"/>
    </source>
</evidence>
<dbReference type="GO" id="GO:0031145">
    <property type="term" value="P:anaphase-promoting complex-dependent catabolic process"/>
    <property type="evidence" value="ECO:0007669"/>
    <property type="project" value="EnsemblFungi"/>
</dbReference>
<accession>A7TRR2</accession>
<dbReference type="PANTHER" id="PTHR13260">
    <property type="entry name" value="ANAPHASE PROMOTING COMPLEX SUBUNIT 4 APC4"/>
    <property type="match status" value="1"/>
</dbReference>
<dbReference type="FunCoup" id="A7TRR2">
    <property type="interactions" value="232"/>
</dbReference>
<proteinExistence type="predicted"/>
<evidence type="ECO:0000256" key="4">
    <source>
        <dbReference type="ARBA" id="ARBA00022786"/>
    </source>
</evidence>
<sequence length="424" mass="49927">MVIDSGIRLYYSKYNPCFQLYVTRSDQGLAVYRIKDSSQLAHIFIKDFDTVAGYEWDNYSGRFISVFLTDGTIRIYDIFKNGRLVSYIRSSSQKNVDSCLWDRAEFSIPSKLQLFDSNIIECLPTLIKFVKDSRNINIIDYYPPNHSWRHVDKESQDTDKEIDFRNLLDVHIQHNPNEDNFTIILNGVYEINGIVMPDISKSEVYQLLKLHNGEYMSFYKNGHYRKINFNNLLSCNVSNGLLSNILEIRNLNRYVNDHLDLIKRELIIPYSDFVKKICIDAYAGGMTKLNDELESLLLTGEINNEFKDWLVNIIGDRNGKKWRKLGMDMFEKIVKILTLAIIPSCERFMIYLERTDGYLNGYMKTDTDFYDIISLREYFSKLIRNSITIINSLNNQLKYFEIFSEWINDKINEITDEDYKNRVL</sequence>
<keyword evidence="3" id="KW-0498">Mitosis</keyword>
<dbReference type="HOGENOM" id="CLU_030192_0_0_1"/>
<reference evidence="7 8" key="1">
    <citation type="journal article" date="2007" name="Proc. Natl. Acad. Sci. U.S.A.">
        <title>Independent sorting-out of thousands of duplicated gene pairs in two yeast species descended from a whole-genome duplication.</title>
        <authorList>
            <person name="Scannell D.R."/>
            <person name="Frank A.C."/>
            <person name="Conant G.C."/>
            <person name="Byrne K.P."/>
            <person name="Woolfit M."/>
            <person name="Wolfe K.H."/>
        </authorList>
    </citation>
    <scope>NUCLEOTIDE SEQUENCE [LARGE SCALE GENOMIC DNA]</scope>
    <source>
        <strain evidence="8">ATCC 22028 / DSM 70294 / BCRC 21397 / CBS 2163 / NBRC 10782 / NRRL Y-8283 / UCD 57-17</strain>
    </source>
</reference>
<dbReference type="EMBL" id="DS480486">
    <property type="protein sequence ID" value="EDO15034.1"/>
    <property type="molecule type" value="Genomic_DNA"/>
</dbReference>
<evidence type="ECO:0000256" key="1">
    <source>
        <dbReference type="ARBA" id="ARBA00016067"/>
    </source>
</evidence>
<organism evidence="8">
    <name type="scientific">Vanderwaltozyma polyspora (strain ATCC 22028 / DSM 70294 / BCRC 21397 / CBS 2163 / NBRC 10782 / NRRL Y-8283 / UCD 57-17)</name>
    <name type="common">Kluyveromyces polysporus</name>
    <dbReference type="NCBI Taxonomy" id="436907"/>
    <lineage>
        <taxon>Eukaryota</taxon>
        <taxon>Fungi</taxon>
        <taxon>Dikarya</taxon>
        <taxon>Ascomycota</taxon>
        <taxon>Saccharomycotina</taxon>
        <taxon>Saccharomycetes</taxon>
        <taxon>Saccharomycetales</taxon>
        <taxon>Saccharomycetaceae</taxon>
        <taxon>Vanderwaltozyma</taxon>
    </lineage>
</organism>
<dbReference type="GO" id="GO:0070979">
    <property type="term" value="P:protein K11-linked ubiquitination"/>
    <property type="evidence" value="ECO:0007669"/>
    <property type="project" value="TreeGrafter"/>
</dbReference>
<dbReference type="PANTHER" id="PTHR13260:SF0">
    <property type="entry name" value="ANAPHASE-PROMOTING COMPLEX SUBUNIT 4"/>
    <property type="match status" value="1"/>
</dbReference>
<dbReference type="GO" id="GO:0034399">
    <property type="term" value="C:nuclear periphery"/>
    <property type="evidence" value="ECO:0007669"/>
    <property type="project" value="EnsemblFungi"/>
</dbReference>
<dbReference type="AlphaFoldDB" id="A7TRR2"/>
<dbReference type="GeneID" id="5543081"/>
<evidence type="ECO:0000259" key="6">
    <source>
        <dbReference type="Pfam" id="PF12896"/>
    </source>
</evidence>
<protein>
    <recommendedName>
        <fullName evidence="1">Anaphase-promoting complex subunit 4</fullName>
    </recommendedName>
</protein>
<keyword evidence="4" id="KW-0833">Ubl conjugation pathway</keyword>
<evidence type="ECO:0000313" key="8">
    <source>
        <dbReference type="Proteomes" id="UP000000267"/>
    </source>
</evidence>
<name>A7TRR2_VANPO</name>
<dbReference type="OrthoDB" id="2110451at2759"/>
<keyword evidence="5" id="KW-0131">Cell cycle</keyword>
<dbReference type="STRING" id="436907.A7TRR2"/>
<dbReference type="Pfam" id="PF12896">
    <property type="entry name" value="ANAPC4"/>
    <property type="match status" value="1"/>
</dbReference>
<dbReference type="GO" id="GO:0061630">
    <property type="term" value="F:ubiquitin protein ligase activity"/>
    <property type="evidence" value="ECO:0007669"/>
    <property type="project" value="EnsemblFungi"/>
</dbReference>
<evidence type="ECO:0000256" key="2">
    <source>
        <dbReference type="ARBA" id="ARBA00022618"/>
    </source>
</evidence>
<dbReference type="RefSeq" id="XP_001642892.1">
    <property type="nucleotide sequence ID" value="XM_001642842.1"/>
</dbReference>
<dbReference type="KEGG" id="vpo:Kpol_392p1"/>
<gene>
    <name evidence="7" type="ORF">Kpol_392p1</name>
</gene>
<dbReference type="InterPro" id="IPR024789">
    <property type="entry name" value="APC4"/>
</dbReference>
<keyword evidence="8" id="KW-1185">Reference proteome</keyword>
<dbReference type="InParanoid" id="A7TRR2"/>
<dbReference type="InterPro" id="IPR024790">
    <property type="entry name" value="APC4_long_dom"/>
</dbReference>
<feature type="domain" description="Anaphase-promoting complex subunit 4 long" evidence="6">
    <location>
        <begin position="241"/>
        <end position="417"/>
    </location>
</feature>
<dbReference type="GO" id="GO:0005680">
    <property type="term" value="C:anaphase-promoting complex"/>
    <property type="evidence" value="ECO:0007669"/>
    <property type="project" value="EnsemblFungi"/>
</dbReference>
<dbReference type="GO" id="GO:0051301">
    <property type="term" value="P:cell division"/>
    <property type="evidence" value="ECO:0007669"/>
    <property type="project" value="UniProtKB-KW"/>
</dbReference>
<evidence type="ECO:0000313" key="7">
    <source>
        <dbReference type="EMBL" id="EDO15034.1"/>
    </source>
</evidence>
<evidence type="ECO:0000256" key="5">
    <source>
        <dbReference type="ARBA" id="ARBA00023306"/>
    </source>
</evidence>
<feature type="non-terminal residue" evidence="7">
    <location>
        <position position="424"/>
    </location>
</feature>
<dbReference type="eggNOG" id="KOG4640">
    <property type="taxonomic scope" value="Eukaryota"/>
</dbReference>
<dbReference type="OMA" id="PACERII"/>
<dbReference type="SUPFAM" id="SSF101908">
    <property type="entry name" value="Putative isomerase YbhE"/>
    <property type="match status" value="1"/>
</dbReference>
<dbReference type="PhylomeDB" id="A7TRR2"/>